<dbReference type="SUPFAM" id="SSF52540">
    <property type="entry name" value="P-loop containing nucleoside triphosphate hydrolases"/>
    <property type="match status" value="1"/>
</dbReference>
<comment type="caution">
    <text evidence="3">The sequence shown here is derived from an EMBL/GenBank/DDBJ whole genome shotgun (WGS) entry which is preliminary data.</text>
</comment>
<keyword evidence="4" id="KW-1185">Reference proteome</keyword>
<evidence type="ECO:0000256" key="1">
    <source>
        <dbReference type="SAM" id="Coils"/>
    </source>
</evidence>
<sequence length="1146" mass="126428">MRFLSLDLLRYGSFTARSIAFRPDAALHIVYGPNEAGKSSTLSALSDLLFGFPERDVRYDFLHDARDLRLGAALEARNGDTLGFRRRKGRKNTLLMANEKETPLNDDALSPYLGNLTRDVFERAFGLDSQRLRAGGDAMLADGGEIGSLLFSAASGLKGLRSVGRGLSDAAGQIFEPNGRTRRINQIRKAYDEAGKREREIGLKASDWEKINREVRDNAEALDRLDDAQKEADRALQALRQMERLRAVVEDIDRLERDLAGFDDLAPVSVDMARRIMVLAGEIDENAGMLAERRQEVEACRERLQLLQVDKALLAHGGEIDALALDEAVYRQAVEDLGEIEQHLLQSEARLAESARRIGEANASTLPRRVADDMALARLAQTLREGKELTGNSRRNGEDLLRTRERLSQLEADAPGERIIDPAPLRQRFDSLRDDLRQALEVDQLAQTLAKDERDLADEAAALRPALGAVMTVSPAELPATEALVQAERRYREADQALREAESALNRLRADKSVLERQLTDIAGADNVPSRAMLSEARQTRDRIWRDFTAQPDDQNLRYDFADHLSKTDRLADQLLDEAERVAIREEKLRQIGRLDIEIEKSIALVQRCKEEFDAVGTAIAGLFSGIGAAPEPGEILAWRQAVDRLLKWRAQLRTDRDRLCGLSRAAEGLRKALAALCETMLLSGGDSLPLGALARLVAERIKEVGDDFERQRDRESALKALRGEIDRYEAAGERLGTLEAAWRDDFAAALAACHLPADTVIEGGEAALDVLKHLPAQIEDHERLTARKTRSLATIQHFDGRADELAKACDPALLAGHPLTIAAALAKRLAENRAAEERLRSGHEQERSLAAKVETLRAQEAVLKAEFSTLIAALEEGVAENDLVARLEHRAALVDKLSGERRHFTAIAGDADEVTIRAAIAEKDADTTAREIAGGEADLADLRRRWDGLIEERSLLRQRRDALTDGESAEMAAFIRVSAETEALEAAREWLVTKMAAELLERASERYRQSRADPVISAAGRHFATLTCDAFSGLGQSFDDQDNTIVTAIRVDGSEVGIAGLSDGTRDQLYLALRLAFVEDYALRNEPSPLIVDDIFQTFDDQRSLAGLRTLAGLGGVQTVLFTHERALVDMAEAALGGTVDTILL</sequence>
<keyword evidence="1" id="KW-0175">Coiled coil</keyword>
<feature type="domain" description="YhaN AAA" evidence="2">
    <location>
        <begin position="1"/>
        <end position="208"/>
    </location>
</feature>
<proteinExistence type="predicted"/>
<dbReference type="OrthoDB" id="9764467at2"/>
<name>A0A506UI70_9HYPH</name>
<accession>A0A506UI70</accession>
<dbReference type="EMBL" id="VHLG01000001">
    <property type="protein sequence ID" value="TPW33017.1"/>
    <property type="molecule type" value="Genomic_DNA"/>
</dbReference>
<dbReference type="Proteomes" id="UP000318801">
    <property type="component" value="Unassembled WGS sequence"/>
</dbReference>
<dbReference type="Gene3D" id="3.40.50.300">
    <property type="entry name" value="P-loop containing nucleotide triphosphate hydrolases"/>
    <property type="match status" value="2"/>
</dbReference>
<gene>
    <name evidence="3" type="ORF">FJU08_00150</name>
</gene>
<dbReference type="PANTHER" id="PTHR41259">
    <property type="entry name" value="DOUBLE-STRAND BREAK REPAIR RAD50 ATPASE, PUTATIVE-RELATED"/>
    <property type="match status" value="1"/>
</dbReference>
<dbReference type="InterPro" id="IPR038734">
    <property type="entry name" value="YhaN_AAA"/>
</dbReference>
<dbReference type="InterPro" id="IPR027417">
    <property type="entry name" value="P-loop_NTPase"/>
</dbReference>
<dbReference type="PANTHER" id="PTHR41259:SF1">
    <property type="entry name" value="DOUBLE-STRAND BREAK REPAIR RAD50 ATPASE, PUTATIVE-RELATED"/>
    <property type="match status" value="1"/>
</dbReference>
<evidence type="ECO:0000313" key="3">
    <source>
        <dbReference type="EMBL" id="TPW33017.1"/>
    </source>
</evidence>
<dbReference type="RefSeq" id="WP_141146952.1">
    <property type="nucleotide sequence ID" value="NZ_VHLG01000001.1"/>
</dbReference>
<organism evidence="3 4">
    <name type="scientific">Martelella alba</name>
    <dbReference type="NCBI Taxonomy" id="2590451"/>
    <lineage>
        <taxon>Bacteria</taxon>
        <taxon>Pseudomonadati</taxon>
        <taxon>Pseudomonadota</taxon>
        <taxon>Alphaproteobacteria</taxon>
        <taxon>Hyphomicrobiales</taxon>
        <taxon>Aurantimonadaceae</taxon>
        <taxon>Martelella</taxon>
    </lineage>
</organism>
<protein>
    <recommendedName>
        <fullName evidence="2">YhaN AAA domain-containing protein</fullName>
    </recommendedName>
</protein>
<dbReference type="AlphaFoldDB" id="A0A506UI70"/>
<reference evidence="3 4" key="1">
    <citation type="submission" date="2019-06" db="EMBL/GenBank/DDBJ databases">
        <authorList>
            <person name="Li M."/>
        </authorList>
    </citation>
    <scope>NUCLEOTIDE SEQUENCE [LARGE SCALE GENOMIC DNA]</scope>
    <source>
        <strain evidence="3 4">BGMRC2036</strain>
    </source>
</reference>
<feature type="coiled-coil region" evidence="1">
    <location>
        <begin position="484"/>
        <end position="518"/>
    </location>
</feature>
<evidence type="ECO:0000259" key="2">
    <source>
        <dbReference type="Pfam" id="PF13514"/>
    </source>
</evidence>
<evidence type="ECO:0000313" key="4">
    <source>
        <dbReference type="Proteomes" id="UP000318801"/>
    </source>
</evidence>
<dbReference type="Pfam" id="PF13514">
    <property type="entry name" value="AAA_27"/>
    <property type="match status" value="1"/>
</dbReference>
<feature type="coiled-coil region" evidence="1">
    <location>
        <begin position="211"/>
        <end position="258"/>
    </location>
</feature>